<dbReference type="InterPro" id="IPR041110">
    <property type="entry name" value="PBECR2"/>
</dbReference>
<keyword evidence="4" id="KW-1185">Reference proteome</keyword>
<evidence type="ECO:0000259" key="1">
    <source>
        <dbReference type="Pfam" id="PF04233"/>
    </source>
</evidence>
<accession>A0A443LNC6</accession>
<organism evidence="3 4">
    <name type="scientific">Paenirhodobacter ferrireducens</name>
    <dbReference type="NCBI Taxonomy" id="1215032"/>
    <lineage>
        <taxon>Bacteria</taxon>
        <taxon>Pseudomonadati</taxon>
        <taxon>Pseudomonadota</taxon>
        <taxon>Alphaproteobacteria</taxon>
        <taxon>Rhodobacterales</taxon>
        <taxon>Rhodobacter group</taxon>
        <taxon>Paenirhodobacter</taxon>
    </lineage>
</organism>
<dbReference type="Pfam" id="PF18810">
    <property type="entry name" value="PBECR2"/>
    <property type="match status" value="1"/>
</dbReference>
<dbReference type="OrthoDB" id="9813502at2"/>
<feature type="domain" description="Phage head morphogenesis" evidence="1">
    <location>
        <begin position="133"/>
        <end position="253"/>
    </location>
</feature>
<feature type="domain" description="Phage-Barnase-EndoU-ColicinE5/D-RelE like nuclease 2" evidence="2">
    <location>
        <begin position="365"/>
        <end position="500"/>
    </location>
</feature>
<proteinExistence type="predicted"/>
<evidence type="ECO:0000259" key="2">
    <source>
        <dbReference type="Pfam" id="PF18810"/>
    </source>
</evidence>
<dbReference type="Proteomes" id="UP000286594">
    <property type="component" value="Unassembled WGS sequence"/>
</dbReference>
<evidence type="ECO:0000313" key="4">
    <source>
        <dbReference type="Proteomes" id="UP000286594"/>
    </source>
</evidence>
<dbReference type="InterPro" id="IPR006528">
    <property type="entry name" value="Phage_head_morphogenesis_dom"/>
</dbReference>
<dbReference type="Pfam" id="PF04233">
    <property type="entry name" value="Phage_Mu_F"/>
    <property type="match status" value="1"/>
</dbReference>
<sequence>MSAIREVIERAESFDAAARGLLDLAASWTPEAFGKLIGSATELAAWEGREAVFLDLDEEELTSFYAPWFVAPDLQPPSAEFADKGILFNFQPQIDFLKQKRPAASKVWTDKMFGDHDREFVVAGVTDLAMAEEFHQAILDAVDGGGGYKSFAADFDRLVEKYGWSYNGGREWRIRTIFDTNVRTSYMAGRLAMMRDPDVVRLQPWWQYIHGESRTPLQPRPMHVAWDGLLARHDDPWWDIHFPPNDWLCSCGVRAMSERRAMQQPRWGQIPPADIMRSVLDRTNQRTVQMPQGIGLGWDYQPGNLWERGMVPSKLEEEAGGLTPDGRHAVQIDTPEPIADLVAAAKPFTATPLPLNVRDEDYVTAFLKPFGAAIGHAVPWTDPTGVTLPISDELFRETATGAWKVGKRDRASLTPLLAEALLDPDEIWVGVARKVNRQTGAEVLTVDRRYIRTDGKSGLMVVFEVGRRWWQEITAYNTTDKKGNPDLALLNRRRGGKLVWSRPRK</sequence>
<comment type="caution">
    <text evidence="3">The sequence shown here is derived from an EMBL/GenBank/DDBJ whole genome shotgun (WGS) entry which is preliminary data.</text>
</comment>
<protein>
    <submittedName>
        <fullName evidence="3">Head morphogenesis protein</fullName>
    </submittedName>
</protein>
<dbReference type="EMBL" id="SAVB01000006">
    <property type="protein sequence ID" value="RWR50655.1"/>
    <property type="molecule type" value="Genomic_DNA"/>
</dbReference>
<name>A0A443LNC6_9RHOB</name>
<reference evidence="3 4" key="1">
    <citation type="submission" date="2019-01" db="EMBL/GenBank/DDBJ databases">
        <title>Sinorhodobacter populi sp. nov. isolated from the symptomatic bark tissue of Populus euramericana canker.</title>
        <authorList>
            <person name="Xu G."/>
        </authorList>
    </citation>
    <scope>NUCLEOTIDE SEQUENCE [LARGE SCALE GENOMIC DNA]</scope>
    <source>
        <strain evidence="3 4">CCTCC AB2012026</strain>
    </source>
</reference>
<dbReference type="AlphaFoldDB" id="A0A443LNC6"/>
<evidence type="ECO:0000313" key="3">
    <source>
        <dbReference type="EMBL" id="RWR50655.1"/>
    </source>
</evidence>
<gene>
    <name evidence="3" type="ORF">EOW65_06565</name>
</gene>